<evidence type="ECO:0000313" key="6">
    <source>
        <dbReference type="EMBL" id="TWS06510.1"/>
    </source>
</evidence>
<dbReference type="InterPro" id="IPR029039">
    <property type="entry name" value="Flavoprotein-like_sf"/>
</dbReference>
<evidence type="ECO:0000256" key="2">
    <source>
        <dbReference type="ARBA" id="ARBA00022643"/>
    </source>
</evidence>
<gene>
    <name evidence="6" type="ORF">FIV36_05135</name>
    <name evidence="5" type="ORF">SAMN05216591_3045</name>
</gene>
<dbReference type="Proteomes" id="UP000317951">
    <property type="component" value="Unassembled WGS sequence"/>
</dbReference>
<dbReference type="PANTHER" id="PTHR19384">
    <property type="entry name" value="NITRIC OXIDE SYNTHASE-RELATED"/>
    <property type="match status" value="1"/>
</dbReference>
<organism evidence="6 8">
    <name type="scientific">Pseudomonas extremaustralis</name>
    <dbReference type="NCBI Taxonomy" id="359110"/>
    <lineage>
        <taxon>Bacteria</taxon>
        <taxon>Pseudomonadati</taxon>
        <taxon>Pseudomonadota</taxon>
        <taxon>Gammaproteobacteria</taxon>
        <taxon>Pseudomonadales</taxon>
        <taxon>Pseudomonadaceae</taxon>
        <taxon>Pseudomonas</taxon>
    </lineage>
</organism>
<keyword evidence="2" id="KW-0288">FMN</keyword>
<keyword evidence="3" id="KW-0249">Electron transport</keyword>
<dbReference type="RefSeq" id="WP_010563651.1">
    <property type="nucleotide sequence ID" value="NZ_FUYI01000017.1"/>
</dbReference>
<dbReference type="Proteomes" id="UP000182858">
    <property type="component" value="Chromosome I"/>
</dbReference>
<dbReference type="PRINTS" id="PR00369">
    <property type="entry name" value="FLAVODOXIN"/>
</dbReference>
<keyword evidence="3" id="KW-0813">Transport</keyword>
<keyword evidence="1" id="KW-0285">Flavoprotein</keyword>
<sequence length="146" mass="15584">MNIHVLYGTETGNAEMVADDIVDALSADVSIESFDMSKCSVADLSADVFYFIVCSTYGDGELPQSAQPFFDALNSQRPDLSGLRFAVFGLGDSFYETFNRGSEIIAQTLTELGAEQVGERGMHDASAGQLPGDIAMPWAKAVLSGL</sequence>
<evidence type="ECO:0000313" key="8">
    <source>
        <dbReference type="Proteomes" id="UP000317951"/>
    </source>
</evidence>
<dbReference type="EMBL" id="LT629689">
    <property type="protein sequence ID" value="SDF46289.1"/>
    <property type="molecule type" value="Genomic_DNA"/>
</dbReference>
<dbReference type="InterPro" id="IPR008254">
    <property type="entry name" value="Flavodoxin/NO_synth"/>
</dbReference>
<dbReference type="EMBL" id="VFET01000003">
    <property type="protein sequence ID" value="TWS06510.1"/>
    <property type="molecule type" value="Genomic_DNA"/>
</dbReference>
<evidence type="ECO:0000313" key="7">
    <source>
        <dbReference type="Proteomes" id="UP000182858"/>
    </source>
</evidence>
<dbReference type="SUPFAM" id="SSF52218">
    <property type="entry name" value="Flavoproteins"/>
    <property type="match status" value="1"/>
</dbReference>
<name>A0A5C5QLX8_9PSED</name>
<dbReference type="GO" id="GO:0010181">
    <property type="term" value="F:FMN binding"/>
    <property type="evidence" value="ECO:0007669"/>
    <property type="project" value="InterPro"/>
</dbReference>
<dbReference type="GO" id="GO:0050660">
    <property type="term" value="F:flavin adenine dinucleotide binding"/>
    <property type="evidence" value="ECO:0007669"/>
    <property type="project" value="TreeGrafter"/>
</dbReference>
<keyword evidence="7" id="KW-1185">Reference proteome</keyword>
<evidence type="ECO:0000256" key="3">
    <source>
        <dbReference type="ARBA" id="ARBA00022982"/>
    </source>
</evidence>
<dbReference type="GeneID" id="78554471"/>
<reference evidence="6 8" key="2">
    <citation type="submission" date="2019-06" db="EMBL/GenBank/DDBJ databases">
        <title>Pseudomonas bimorpha sp. nov. isolated from bovine raw milk and skim milk concentrate.</title>
        <authorList>
            <person name="Hofmann K."/>
            <person name="Huptas C."/>
            <person name="Doll E."/>
            <person name="Scherer S."/>
            <person name="Wenning M."/>
        </authorList>
    </citation>
    <scope>NUCLEOTIDE SEQUENCE [LARGE SCALE GENOMIC DNA]</scope>
    <source>
        <strain evidence="6 8">DSM 17835</strain>
    </source>
</reference>
<dbReference type="OrthoDB" id="359268at2"/>
<dbReference type="PROSITE" id="PS50902">
    <property type="entry name" value="FLAVODOXIN_LIKE"/>
    <property type="match status" value="1"/>
</dbReference>
<dbReference type="Gene3D" id="3.40.50.360">
    <property type="match status" value="1"/>
</dbReference>
<dbReference type="Pfam" id="PF00258">
    <property type="entry name" value="Flavodoxin_1"/>
    <property type="match status" value="1"/>
</dbReference>
<feature type="domain" description="Flavodoxin-like" evidence="4">
    <location>
        <begin position="3"/>
        <end position="143"/>
    </location>
</feature>
<dbReference type="GO" id="GO:0005829">
    <property type="term" value="C:cytosol"/>
    <property type="evidence" value="ECO:0007669"/>
    <property type="project" value="TreeGrafter"/>
</dbReference>
<protein>
    <submittedName>
        <fullName evidence="5">MioC protein</fullName>
    </submittedName>
    <submittedName>
        <fullName evidence="6">Nitric oxide synthase</fullName>
    </submittedName>
</protein>
<reference evidence="5 7" key="1">
    <citation type="submission" date="2016-10" db="EMBL/GenBank/DDBJ databases">
        <authorList>
            <person name="Varghese N."/>
            <person name="Submissions S."/>
        </authorList>
    </citation>
    <scope>NUCLEOTIDE SEQUENCE [LARGE SCALE GENOMIC DNA]</scope>
    <source>
        <strain evidence="5 7">DSM 17835</strain>
    </source>
</reference>
<evidence type="ECO:0000313" key="5">
    <source>
        <dbReference type="EMBL" id="SDF46289.1"/>
    </source>
</evidence>
<dbReference type="GO" id="GO:0016655">
    <property type="term" value="F:oxidoreductase activity, acting on NAD(P)H, quinone or similar compound as acceptor"/>
    <property type="evidence" value="ECO:0007669"/>
    <property type="project" value="UniProtKB-ARBA"/>
</dbReference>
<dbReference type="InterPro" id="IPR001094">
    <property type="entry name" value="Flavdoxin-like"/>
</dbReference>
<dbReference type="AlphaFoldDB" id="A0A5C5QLX8"/>
<evidence type="ECO:0000256" key="1">
    <source>
        <dbReference type="ARBA" id="ARBA00022630"/>
    </source>
</evidence>
<evidence type="ECO:0000259" key="4">
    <source>
        <dbReference type="PROSITE" id="PS50902"/>
    </source>
</evidence>
<accession>A0A5C5QLX8</accession>
<proteinExistence type="predicted"/>